<protein>
    <submittedName>
        <fullName evidence="2">TIGR04104 family putative zinc finger protein</fullName>
    </submittedName>
</protein>
<keyword evidence="1" id="KW-0472">Membrane</keyword>
<evidence type="ECO:0000313" key="2">
    <source>
        <dbReference type="EMBL" id="MFD2830647.1"/>
    </source>
</evidence>
<dbReference type="RefSeq" id="WP_377773878.1">
    <property type="nucleotide sequence ID" value="NZ_JBHUOQ010000003.1"/>
</dbReference>
<keyword evidence="1" id="KW-0812">Transmembrane</keyword>
<feature type="transmembrane region" description="Helical" evidence="1">
    <location>
        <begin position="70"/>
        <end position="88"/>
    </location>
</feature>
<dbReference type="NCBIfam" id="TIGR04104">
    <property type="entry name" value="cxxc_20_cxxc"/>
    <property type="match status" value="1"/>
</dbReference>
<keyword evidence="1" id="KW-1133">Transmembrane helix</keyword>
<dbReference type="InterPro" id="IPR026369">
    <property type="entry name" value="CxxC_20_CxxC"/>
</dbReference>
<name>A0ABW5WWG9_9STAP</name>
<comment type="caution">
    <text evidence="2">The sequence shown here is derived from an EMBL/GenBank/DDBJ whole genome shotgun (WGS) entry which is preliminary data.</text>
</comment>
<proteinExistence type="predicted"/>
<dbReference type="Proteomes" id="UP001597519">
    <property type="component" value="Unassembled WGS sequence"/>
</dbReference>
<gene>
    <name evidence="2" type="ORF">ACFSX4_09245</name>
</gene>
<organism evidence="2 3">
    <name type="scientific">Corticicoccus populi</name>
    <dbReference type="NCBI Taxonomy" id="1812821"/>
    <lineage>
        <taxon>Bacteria</taxon>
        <taxon>Bacillati</taxon>
        <taxon>Bacillota</taxon>
        <taxon>Bacilli</taxon>
        <taxon>Bacillales</taxon>
        <taxon>Staphylococcaceae</taxon>
        <taxon>Corticicoccus</taxon>
    </lineage>
</organism>
<accession>A0ABW5WWG9</accession>
<feature type="transmembrane region" description="Helical" evidence="1">
    <location>
        <begin position="45"/>
        <end position="64"/>
    </location>
</feature>
<evidence type="ECO:0000313" key="3">
    <source>
        <dbReference type="Proteomes" id="UP001597519"/>
    </source>
</evidence>
<evidence type="ECO:0000256" key="1">
    <source>
        <dbReference type="SAM" id="Phobius"/>
    </source>
</evidence>
<keyword evidence="3" id="KW-1185">Reference proteome</keyword>
<sequence>MTRCTNCDEKWTAKTKIKGSVTLDRHIICPECGEKQYLSAKFQRMSIILVMITSAVLILTSAFFDVGVSFIVIEALLLFLINIAYIYFGMTLTDTDETMDAFFERFEGNGKYKESHPYR</sequence>
<reference evidence="3" key="1">
    <citation type="journal article" date="2019" name="Int. J. Syst. Evol. Microbiol.">
        <title>The Global Catalogue of Microorganisms (GCM) 10K type strain sequencing project: providing services to taxonomists for standard genome sequencing and annotation.</title>
        <authorList>
            <consortium name="The Broad Institute Genomics Platform"/>
            <consortium name="The Broad Institute Genome Sequencing Center for Infectious Disease"/>
            <person name="Wu L."/>
            <person name="Ma J."/>
        </authorList>
    </citation>
    <scope>NUCLEOTIDE SEQUENCE [LARGE SCALE GENOMIC DNA]</scope>
    <source>
        <strain evidence="3">KCTC 33575</strain>
    </source>
</reference>
<dbReference type="EMBL" id="JBHUOQ010000003">
    <property type="protein sequence ID" value="MFD2830647.1"/>
    <property type="molecule type" value="Genomic_DNA"/>
</dbReference>